<keyword evidence="5 11" id="KW-0812">Transmembrane</keyword>
<evidence type="ECO:0000256" key="12">
    <source>
        <dbReference type="RuleBase" id="RU003357"/>
    </source>
</evidence>
<evidence type="ECO:0000259" key="13">
    <source>
        <dbReference type="Pfam" id="PF00593"/>
    </source>
</evidence>
<evidence type="ECO:0000256" key="10">
    <source>
        <dbReference type="ARBA" id="ARBA00023237"/>
    </source>
</evidence>
<keyword evidence="2 11" id="KW-0813">Transport</keyword>
<dbReference type="GO" id="GO:0009279">
    <property type="term" value="C:cell outer membrane"/>
    <property type="evidence" value="ECO:0007669"/>
    <property type="project" value="UniProtKB-SubCell"/>
</dbReference>
<evidence type="ECO:0000256" key="6">
    <source>
        <dbReference type="ARBA" id="ARBA00023004"/>
    </source>
</evidence>
<evidence type="ECO:0000256" key="9">
    <source>
        <dbReference type="ARBA" id="ARBA00023136"/>
    </source>
</evidence>
<comment type="similarity">
    <text evidence="11 12">Belongs to the TonB-dependent receptor family.</text>
</comment>
<evidence type="ECO:0000256" key="5">
    <source>
        <dbReference type="ARBA" id="ARBA00022692"/>
    </source>
</evidence>
<dbReference type="GO" id="GO:0006826">
    <property type="term" value="P:iron ion transport"/>
    <property type="evidence" value="ECO:0007669"/>
    <property type="project" value="UniProtKB-KW"/>
</dbReference>
<dbReference type="SUPFAM" id="SSF56935">
    <property type="entry name" value="Porins"/>
    <property type="match status" value="1"/>
</dbReference>
<evidence type="ECO:0000256" key="2">
    <source>
        <dbReference type="ARBA" id="ARBA00022448"/>
    </source>
</evidence>
<evidence type="ECO:0000256" key="1">
    <source>
        <dbReference type="ARBA" id="ARBA00004571"/>
    </source>
</evidence>
<evidence type="ECO:0000256" key="4">
    <source>
        <dbReference type="ARBA" id="ARBA00022496"/>
    </source>
</evidence>
<dbReference type="AlphaFoldDB" id="A0A2N3PQ34"/>
<proteinExistence type="inferred from homology"/>
<feature type="domain" description="TonB-dependent receptor plug" evidence="14">
    <location>
        <begin position="90"/>
        <end position="197"/>
    </location>
</feature>
<dbReference type="InterPro" id="IPR036942">
    <property type="entry name" value="Beta-barrel_TonB_sf"/>
</dbReference>
<dbReference type="InterPro" id="IPR039426">
    <property type="entry name" value="TonB-dep_rcpt-like"/>
</dbReference>
<keyword evidence="8 12" id="KW-0798">TonB box</keyword>
<comment type="subcellular location">
    <subcellularLocation>
        <location evidence="1 11">Cell outer membrane</location>
        <topology evidence="1 11">Multi-pass membrane protein</topology>
    </subcellularLocation>
</comment>
<keyword evidence="7" id="KW-0406">Ion transport</keyword>
<name>A0A2N3PQ34_9PROT</name>
<keyword evidence="6" id="KW-0408">Iron</keyword>
<dbReference type="InterPro" id="IPR000531">
    <property type="entry name" value="Beta-barrel_TonB"/>
</dbReference>
<accession>A0A2N3PQ34</accession>
<keyword evidence="9 11" id="KW-0472">Membrane</keyword>
<evidence type="ECO:0000313" key="15">
    <source>
        <dbReference type="EMBL" id="PKU22488.1"/>
    </source>
</evidence>
<evidence type="ECO:0000256" key="11">
    <source>
        <dbReference type="PROSITE-ProRule" id="PRU01360"/>
    </source>
</evidence>
<gene>
    <name evidence="15" type="ORF">CWS72_21415</name>
</gene>
<dbReference type="EMBL" id="PIUM01000031">
    <property type="protein sequence ID" value="PKU22488.1"/>
    <property type="molecule type" value="Genomic_DNA"/>
</dbReference>
<dbReference type="Proteomes" id="UP000233293">
    <property type="component" value="Unassembled WGS sequence"/>
</dbReference>
<dbReference type="InterPro" id="IPR012910">
    <property type="entry name" value="Plug_dom"/>
</dbReference>
<dbReference type="PANTHER" id="PTHR32552">
    <property type="entry name" value="FERRICHROME IRON RECEPTOR-RELATED"/>
    <property type="match status" value="1"/>
</dbReference>
<sequence>MPSIAERWPPTKFIQQGGTMIFKVLPPQRPRLGARPVLSGFVLAAALLSTPAVAQTAATTAPSSETAGDAENKDAVEEVVVTARHRTEKAQDVPIPMTVLSGASLEAEGIHSVQELQQKLPSTNIIVNSPRMSSYAIRGIGASTIANEGLESATGLYVDGVYLGKTGMAISDLNDIDQVEVLRGPQGTLFGKNTTTGAFNFTTRKPTFTPEASAEITGGSYGDAEFRGAASGPISEDVLAGRLSVYRTEHEGYLDDPATGKHPNRRLREGVRTQLLGEPNDDLTLRLIAEYHRDNYPLGYAPTLYSLPPNATLYSKLAAMRAAGYNALPISSDPYSFSTTATHAGQDTNQRAISLQADWQLGKGYQLTSISAYRYWDFSPHNDSDFMNLNVITCCGMGDRDEQVTQEIRLASPKGEVVESTYGLYYFRQTQRAYIDSVYGNDPTLISIWLGVSQSVAARYYAGRETRIDSNLSTDSYAGFTQHDWHATDRLTLTAGVRETFEAKSIDLTRNLGGTSATLLDVQSVSKDLSAWSLGTNLAANYKLYDNFNLYSSYARGEKSGTLSNSPASGVALNADQLVVKPEKANDVEVGFKSQLLDRQVQFNGNLFYALIHDYQTNVTSIDPTTGVAGWRLANAPWLRSQGAELEANAQVTKKLKIALTGAYNDAEFRSFHSAPCPTEVSNASTKVCDYTGKSPMGVSRWNGNVSGYYTEHLRDDVDGYINASYTYRSGYAGSIDLSQYGHISGYGITNLTVGTKLNDGKVDLSLWARNLFNTHYYSAMGLTVAGAWFGYVGDPLTVGATARIHF</sequence>
<keyword evidence="16" id="KW-1185">Reference proteome</keyword>
<dbReference type="Pfam" id="PF07715">
    <property type="entry name" value="Plug"/>
    <property type="match status" value="1"/>
</dbReference>
<protein>
    <submittedName>
        <fullName evidence="15">TonB-dependent receptor</fullName>
    </submittedName>
</protein>
<evidence type="ECO:0000256" key="8">
    <source>
        <dbReference type="ARBA" id="ARBA00023077"/>
    </source>
</evidence>
<comment type="caution">
    <text evidence="15">The sequence shown here is derived from an EMBL/GenBank/DDBJ whole genome shotgun (WGS) entry which is preliminary data.</text>
</comment>
<keyword evidence="3 11" id="KW-1134">Transmembrane beta strand</keyword>
<keyword evidence="10 11" id="KW-0998">Cell outer membrane</keyword>
<dbReference type="PANTHER" id="PTHR32552:SF81">
    <property type="entry name" value="TONB-DEPENDENT OUTER MEMBRANE RECEPTOR"/>
    <property type="match status" value="1"/>
</dbReference>
<keyword evidence="4" id="KW-0410">Iron transport</keyword>
<evidence type="ECO:0000256" key="7">
    <source>
        <dbReference type="ARBA" id="ARBA00023065"/>
    </source>
</evidence>
<keyword evidence="15" id="KW-0675">Receptor</keyword>
<evidence type="ECO:0000313" key="16">
    <source>
        <dbReference type="Proteomes" id="UP000233293"/>
    </source>
</evidence>
<dbReference type="PROSITE" id="PS52016">
    <property type="entry name" value="TONB_DEPENDENT_REC_3"/>
    <property type="match status" value="1"/>
</dbReference>
<organism evidence="15 16">
    <name type="scientific">Telmatospirillum siberiense</name>
    <dbReference type="NCBI Taxonomy" id="382514"/>
    <lineage>
        <taxon>Bacteria</taxon>
        <taxon>Pseudomonadati</taxon>
        <taxon>Pseudomonadota</taxon>
        <taxon>Alphaproteobacteria</taxon>
        <taxon>Rhodospirillales</taxon>
        <taxon>Rhodospirillaceae</taxon>
        <taxon>Telmatospirillum</taxon>
    </lineage>
</organism>
<evidence type="ECO:0000259" key="14">
    <source>
        <dbReference type="Pfam" id="PF07715"/>
    </source>
</evidence>
<dbReference type="Gene3D" id="2.40.170.20">
    <property type="entry name" value="TonB-dependent receptor, beta-barrel domain"/>
    <property type="match status" value="1"/>
</dbReference>
<reference evidence="16" key="1">
    <citation type="submission" date="2017-12" db="EMBL/GenBank/DDBJ databases">
        <title>Draft genome sequence of Telmatospirillum siberiense 26-4b1T, an acidotolerant peatland alphaproteobacterium potentially involved in sulfur cycling.</title>
        <authorList>
            <person name="Hausmann B."/>
            <person name="Pjevac P."/>
            <person name="Schreck K."/>
            <person name="Herbold C.W."/>
            <person name="Daims H."/>
            <person name="Wagner M."/>
            <person name="Pester M."/>
            <person name="Loy A."/>
        </authorList>
    </citation>
    <scope>NUCLEOTIDE SEQUENCE [LARGE SCALE GENOMIC DNA]</scope>
    <source>
        <strain evidence="16">26-4b1</strain>
    </source>
</reference>
<dbReference type="Pfam" id="PF00593">
    <property type="entry name" value="TonB_dep_Rec_b-barrel"/>
    <property type="match status" value="1"/>
</dbReference>
<feature type="domain" description="TonB-dependent receptor-like beta-barrel" evidence="13">
    <location>
        <begin position="294"/>
        <end position="772"/>
    </location>
</feature>
<evidence type="ECO:0000256" key="3">
    <source>
        <dbReference type="ARBA" id="ARBA00022452"/>
    </source>
</evidence>